<proteinExistence type="predicted"/>
<sequence>MTPQQMVWAREQVIFALNPPDIRQKGQLEPFGDFARSDTKRYGRQRKRTLNIDGRWYCRDSDPVFAAETPRYSAQSEMITPEAFRTAKLRRKIYCLEDYQRAWVLFSYSLQKKRIHHLLVSEFIWMRVRERLRGKRVTERMIGNLIRLTRIVALNAAVIAGGVVAGAVLIAPSCAAQQMDIKPNTWSQHYKGYWCFMHEVCCEQDHEALITIMGIKKSPENINLLK</sequence>
<keyword evidence="1" id="KW-0812">Transmembrane</keyword>
<name>A0AAP7TV83_ECOLX</name>
<dbReference type="Proteomes" id="UP000186595">
    <property type="component" value="Unassembled WGS sequence"/>
</dbReference>
<gene>
    <name evidence="2" type="ORF">BMT50_08680</name>
</gene>
<dbReference type="RefSeq" id="WP_045133621.1">
    <property type="nucleotide sequence ID" value="NZ_JAETYN010000089.1"/>
</dbReference>
<feature type="transmembrane region" description="Helical" evidence="1">
    <location>
        <begin position="151"/>
        <end position="171"/>
    </location>
</feature>
<evidence type="ECO:0000313" key="2">
    <source>
        <dbReference type="EMBL" id="OKB72836.1"/>
    </source>
</evidence>
<evidence type="ECO:0000256" key="1">
    <source>
        <dbReference type="SAM" id="Phobius"/>
    </source>
</evidence>
<dbReference type="InterPro" id="IPR010455">
    <property type="entry name" value="Phage_82_GpQ"/>
</dbReference>
<dbReference type="AlphaFoldDB" id="A0AAP7TV83"/>
<protein>
    <submittedName>
        <fullName evidence="2">Uncharacterized protein</fullName>
    </submittedName>
</protein>
<evidence type="ECO:0000313" key="3">
    <source>
        <dbReference type="Proteomes" id="UP000186595"/>
    </source>
</evidence>
<keyword evidence="1" id="KW-1133">Transmembrane helix</keyword>
<dbReference type="EMBL" id="MPGR01000001">
    <property type="protein sequence ID" value="OKB72836.1"/>
    <property type="molecule type" value="Genomic_DNA"/>
</dbReference>
<reference evidence="2 3" key="1">
    <citation type="submission" date="2016-11" db="EMBL/GenBank/DDBJ databases">
        <title>Draft genome sequences of five Shigatoxin-producing Escherichia coli isolates harboring the new recently described Subtilase cytotoxin allelic variant subAB2-3.</title>
        <authorList>
            <person name="Tasara T."/>
            <person name="Fierz L."/>
            <person name="Klumpp J."/>
            <person name="Schmidt H."/>
            <person name="Stephan R."/>
        </authorList>
    </citation>
    <scope>NUCLEOTIDE SEQUENCE [LARGE SCALE GENOMIC DNA]</scope>
    <source>
        <strain evidence="2 3">453</strain>
    </source>
</reference>
<accession>A0AAP7TV83</accession>
<dbReference type="Pfam" id="PF06323">
    <property type="entry name" value="Phage_antiter_Q"/>
    <property type="match status" value="1"/>
</dbReference>
<organism evidence="2 3">
    <name type="scientific">Escherichia coli</name>
    <dbReference type="NCBI Taxonomy" id="562"/>
    <lineage>
        <taxon>Bacteria</taxon>
        <taxon>Pseudomonadati</taxon>
        <taxon>Pseudomonadota</taxon>
        <taxon>Gammaproteobacteria</taxon>
        <taxon>Enterobacterales</taxon>
        <taxon>Enterobacteriaceae</taxon>
        <taxon>Escherichia</taxon>
    </lineage>
</organism>
<comment type="caution">
    <text evidence="2">The sequence shown here is derived from an EMBL/GenBank/DDBJ whole genome shotgun (WGS) entry which is preliminary data.</text>
</comment>
<keyword evidence="1" id="KW-0472">Membrane</keyword>